<comment type="caution">
    <text evidence="3">The sequence shown here is derived from an EMBL/GenBank/DDBJ whole genome shotgun (WGS) entry which is preliminary data.</text>
</comment>
<dbReference type="NCBIfam" id="TIGR04183">
    <property type="entry name" value="Por_Secre_tail"/>
    <property type="match status" value="1"/>
</dbReference>
<feature type="domain" description="Secretion system C-terminal sorting" evidence="2">
    <location>
        <begin position="272"/>
        <end position="341"/>
    </location>
</feature>
<dbReference type="Gene3D" id="2.60.120.200">
    <property type="match status" value="1"/>
</dbReference>
<evidence type="ECO:0000313" key="3">
    <source>
        <dbReference type="EMBL" id="GAA4269335.1"/>
    </source>
</evidence>
<sequence length="342" mass="38560">MSSQVVLDADGAGNTYELINSVMAPGYNVTEVPDCNHSSFGRHIDEVYDNDLNANVFRFQMHVTPDNDRCINVDRQRNEIKAYDKSPDNLKGIEGETVVYKWKFKLDAGFQSSPNFTHIHQLKSVGGLYSSMPMYTLTTRKGTPDQLELRYAETSSQSTLKKTDLTPFRGVWVEVVETIKYGTNASPNAGTYSIEIKRVSDMVTLFSYTNNALKNWQTNADFVRPKWGIYRSLLNEMDLRDEQVLFANFSIEETGTLSIDDSSLKNKSIKVVPNPASSKVLIIELKPNSYNRIQIYNSLGSLMKKLNVSSKSIDVSNLNSGMYFVFFNKDATNVGVEKLIVK</sequence>
<keyword evidence="1" id="KW-0732">Signal</keyword>
<name>A0ABP8EB95_9FLAO</name>
<accession>A0ABP8EB95</accession>
<dbReference type="InterPro" id="IPR025975">
    <property type="entry name" value="Polysacc_lyase"/>
</dbReference>
<evidence type="ECO:0000256" key="1">
    <source>
        <dbReference type="ARBA" id="ARBA00022729"/>
    </source>
</evidence>
<evidence type="ECO:0000313" key="4">
    <source>
        <dbReference type="Proteomes" id="UP001500027"/>
    </source>
</evidence>
<reference evidence="4" key="1">
    <citation type="journal article" date="2019" name="Int. J. Syst. Evol. Microbiol.">
        <title>The Global Catalogue of Microorganisms (GCM) 10K type strain sequencing project: providing services to taxonomists for standard genome sequencing and annotation.</title>
        <authorList>
            <consortium name="The Broad Institute Genomics Platform"/>
            <consortium name="The Broad Institute Genome Sequencing Center for Infectious Disease"/>
            <person name="Wu L."/>
            <person name="Ma J."/>
        </authorList>
    </citation>
    <scope>NUCLEOTIDE SEQUENCE [LARGE SCALE GENOMIC DNA]</scope>
    <source>
        <strain evidence="4">JCM 17452</strain>
    </source>
</reference>
<dbReference type="Proteomes" id="UP001500027">
    <property type="component" value="Unassembled WGS sequence"/>
</dbReference>
<organism evidence="3 4">
    <name type="scientific">Hyunsoonleella aestuarii</name>
    <dbReference type="NCBI Taxonomy" id="912802"/>
    <lineage>
        <taxon>Bacteria</taxon>
        <taxon>Pseudomonadati</taxon>
        <taxon>Bacteroidota</taxon>
        <taxon>Flavobacteriia</taxon>
        <taxon>Flavobacteriales</taxon>
        <taxon>Flavobacteriaceae</taxon>
    </lineage>
</organism>
<dbReference type="RefSeq" id="WP_139002113.1">
    <property type="nucleotide sequence ID" value="NZ_BAABAV010000001.1"/>
</dbReference>
<dbReference type="Pfam" id="PF14099">
    <property type="entry name" value="Polysacc_lyase"/>
    <property type="match status" value="1"/>
</dbReference>
<gene>
    <name evidence="3" type="ORF">GCM10022257_14360</name>
</gene>
<dbReference type="Pfam" id="PF18962">
    <property type="entry name" value="Por_Secre_tail"/>
    <property type="match status" value="1"/>
</dbReference>
<dbReference type="InterPro" id="IPR026444">
    <property type="entry name" value="Secre_tail"/>
</dbReference>
<dbReference type="EMBL" id="BAABAV010000001">
    <property type="protein sequence ID" value="GAA4269335.1"/>
    <property type="molecule type" value="Genomic_DNA"/>
</dbReference>
<proteinExistence type="predicted"/>
<keyword evidence="4" id="KW-1185">Reference proteome</keyword>
<evidence type="ECO:0000259" key="2">
    <source>
        <dbReference type="Pfam" id="PF18962"/>
    </source>
</evidence>
<protein>
    <recommendedName>
        <fullName evidence="2">Secretion system C-terminal sorting domain-containing protein</fullName>
    </recommendedName>
</protein>